<dbReference type="SUPFAM" id="SSF57850">
    <property type="entry name" value="RING/U-box"/>
    <property type="match status" value="1"/>
</dbReference>
<dbReference type="Proteomes" id="UP001140074">
    <property type="component" value="Unassembled WGS sequence"/>
</dbReference>
<dbReference type="Pfam" id="PF13639">
    <property type="entry name" value="zf-RING_2"/>
    <property type="match status" value="1"/>
</dbReference>
<evidence type="ECO:0000256" key="4">
    <source>
        <dbReference type="PROSITE-ProRule" id="PRU00601"/>
    </source>
</evidence>
<sequence length="587" mass="67062">MCTSGSPQAQTALRSAIKALMANVTLAETERAKRIQALMSGRTSSSASTTEECSGTPVAFSKSYHNEEQGILGCPHYQLKAKLLAPCCNQWVTCRFCHDESRRHTMDRFAITRMKCMLCFEEQPVGQRCSSCHQDMGRYYCHTCRLIDDGPDKHIFHCSQCGICLSGRRSDYYHCFVCDACVAVDARERHSCKEKRLQCTCPICDEWLSDSVMSIVQPECQHLMHETCLSKHMEHSYKCPVCSASLCDTRAIFDSIECYLRLSVMPLEYKDKMSLVFCNDFHMANVNECAHRRDELLTSKLWINDLKSQYIRSIVGCAKELPTDLERFPSSIHAYIEYYSNSYALNREALVAYRAQAIFAERMNGAAFIPNDSELKKLEMSVLEEERLLEQVQVRLSEKVQAANERIDSESQRYEEALWLAQENDVLAREVSELEAELETLAKTLEEKEAKERDAVEQQTRELQAVHNDLLREAAMREDVDREQVRLEDRLLRLKSDEQKRRMSAADSQEQQKLVERWIRSIAPVVNARVENSTLILTLGEGLGAMSGRRILVGFSSMGNVTSVETDDGRRFPPVLNHDTLMKLLSE</sequence>
<dbReference type="InterPro" id="IPR017921">
    <property type="entry name" value="Znf_CTCHY"/>
</dbReference>
<keyword evidence="5" id="KW-0175">Coiled coil</keyword>
<dbReference type="InterPro" id="IPR001841">
    <property type="entry name" value="Znf_RING"/>
</dbReference>
<evidence type="ECO:0000259" key="7">
    <source>
        <dbReference type="PROSITE" id="PS51266"/>
    </source>
</evidence>
<reference evidence="9" key="1">
    <citation type="submission" date="2022-07" db="EMBL/GenBank/DDBJ databases">
        <title>Phylogenomic reconstructions and comparative analyses of Kickxellomycotina fungi.</title>
        <authorList>
            <person name="Reynolds N.K."/>
            <person name="Stajich J.E."/>
            <person name="Barry K."/>
            <person name="Grigoriev I.V."/>
            <person name="Crous P."/>
            <person name="Smith M.E."/>
        </authorList>
    </citation>
    <scope>NUCLEOTIDE SEQUENCE</scope>
    <source>
        <strain evidence="9">RSA 476</strain>
    </source>
</reference>
<evidence type="ECO:0000313" key="10">
    <source>
        <dbReference type="Proteomes" id="UP001140074"/>
    </source>
</evidence>
<dbReference type="SUPFAM" id="SSF161245">
    <property type="entry name" value="Zinc hairpin stack"/>
    <property type="match status" value="1"/>
</dbReference>
<evidence type="ECO:0000259" key="6">
    <source>
        <dbReference type="PROSITE" id="PS50089"/>
    </source>
</evidence>
<name>A0A9W8IH16_9FUNG</name>
<protein>
    <recommendedName>
        <fullName evidence="11">Zf-CHY-domain-containing protein</fullName>
    </recommendedName>
</protein>
<gene>
    <name evidence="9" type="ORF">GGH94_003455</name>
</gene>
<evidence type="ECO:0000313" key="9">
    <source>
        <dbReference type="EMBL" id="KAJ2863641.1"/>
    </source>
</evidence>
<dbReference type="GO" id="GO:0008270">
    <property type="term" value="F:zinc ion binding"/>
    <property type="evidence" value="ECO:0007669"/>
    <property type="project" value="UniProtKB-KW"/>
</dbReference>
<dbReference type="PROSITE" id="PS50089">
    <property type="entry name" value="ZF_RING_2"/>
    <property type="match status" value="1"/>
</dbReference>
<evidence type="ECO:0000259" key="8">
    <source>
        <dbReference type="PROSITE" id="PS51270"/>
    </source>
</evidence>
<accession>A0A9W8IH16</accession>
<evidence type="ECO:0000256" key="2">
    <source>
        <dbReference type="ARBA" id="ARBA00022771"/>
    </source>
</evidence>
<dbReference type="GO" id="GO:0005634">
    <property type="term" value="C:nucleus"/>
    <property type="evidence" value="ECO:0007669"/>
    <property type="project" value="TreeGrafter"/>
</dbReference>
<dbReference type="InterPro" id="IPR037274">
    <property type="entry name" value="Znf_CHY_sf"/>
</dbReference>
<dbReference type="GO" id="GO:0016567">
    <property type="term" value="P:protein ubiquitination"/>
    <property type="evidence" value="ECO:0007669"/>
    <property type="project" value="TreeGrafter"/>
</dbReference>
<keyword evidence="2 4" id="KW-0863">Zinc-finger</keyword>
<dbReference type="Pfam" id="PF05495">
    <property type="entry name" value="zf-CHY"/>
    <property type="match status" value="1"/>
</dbReference>
<dbReference type="PROSITE" id="PS51270">
    <property type="entry name" value="ZF_CTCHY"/>
    <property type="match status" value="1"/>
</dbReference>
<comment type="caution">
    <text evidence="9">The sequence shown here is derived from an EMBL/GenBank/DDBJ whole genome shotgun (WGS) entry which is preliminary data.</text>
</comment>
<feature type="domain" description="CHY-type" evidence="7">
    <location>
        <begin position="67"/>
        <end position="134"/>
    </location>
</feature>
<evidence type="ECO:0000256" key="5">
    <source>
        <dbReference type="SAM" id="Coils"/>
    </source>
</evidence>
<proteinExistence type="predicted"/>
<organism evidence="9 10">
    <name type="scientific">Coemansia aciculifera</name>
    <dbReference type="NCBI Taxonomy" id="417176"/>
    <lineage>
        <taxon>Eukaryota</taxon>
        <taxon>Fungi</taxon>
        <taxon>Fungi incertae sedis</taxon>
        <taxon>Zoopagomycota</taxon>
        <taxon>Kickxellomycotina</taxon>
        <taxon>Kickxellomycetes</taxon>
        <taxon>Kickxellales</taxon>
        <taxon>Kickxellaceae</taxon>
        <taxon>Coemansia</taxon>
    </lineage>
</organism>
<dbReference type="GO" id="GO:0006511">
    <property type="term" value="P:ubiquitin-dependent protein catabolic process"/>
    <property type="evidence" value="ECO:0007669"/>
    <property type="project" value="TreeGrafter"/>
</dbReference>
<dbReference type="InterPro" id="IPR013083">
    <property type="entry name" value="Znf_RING/FYVE/PHD"/>
</dbReference>
<dbReference type="SUPFAM" id="SSF161219">
    <property type="entry name" value="CHY zinc finger-like"/>
    <property type="match status" value="1"/>
</dbReference>
<feature type="coiled-coil region" evidence="5">
    <location>
        <begin position="375"/>
        <end position="497"/>
    </location>
</feature>
<keyword evidence="3" id="KW-0862">Zinc</keyword>
<keyword evidence="1" id="KW-0479">Metal-binding</keyword>
<dbReference type="EMBL" id="JANBUY010000115">
    <property type="protein sequence ID" value="KAJ2863641.1"/>
    <property type="molecule type" value="Genomic_DNA"/>
</dbReference>
<dbReference type="AlphaFoldDB" id="A0A9W8IH16"/>
<dbReference type="PANTHER" id="PTHR21319">
    <property type="entry name" value="RING FINGER AND CHY ZINC FINGER DOMAIN-CONTAINING PROTEIN 1"/>
    <property type="match status" value="1"/>
</dbReference>
<keyword evidence="10" id="KW-1185">Reference proteome</keyword>
<dbReference type="InterPro" id="IPR037275">
    <property type="entry name" value="Znf_CTCHY_sf"/>
</dbReference>
<dbReference type="SMART" id="SM00184">
    <property type="entry name" value="RING"/>
    <property type="match status" value="1"/>
</dbReference>
<feature type="domain" description="RING-type" evidence="6">
    <location>
        <begin position="201"/>
        <end position="243"/>
    </location>
</feature>
<feature type="domain" description="CTCHY-type" evidence="8">
    <location>
        <begin position="136"/>
        <end position="200"/>
    </location>
</feature>
<evidence type="ECO:0000256" key="1">
    <source>
        <dbReference type="ARBA" id="ARBA00022723"/>
    </source>
</evidence>
<dbReference type="InterPro" id="IPR008913">
    <property type="entry name" value="Znf_CHY"/>
</dbReference>
<dbReference type="Gene3D" id="3.30.40.10">
    <property type="entry name" value="Zinc/RING finger domain, C3HC4 (zinc finger)"/>
    <property type="match status" value="1"/>
</dbReference>
<evidence type="ECO:0008006" key="11">
    <source>
        <dbReference type="Google" id="ProtNLM"/>
    </source>
</evidence>
<dbReference type="PANTHER" id="PTHR21319:SF0">
    <property type="entry name" value="AND RING FINGER DOMAIN PROTEIN, PUTATIVE (AFU_ORTHOLOGUE AFUA_1G08900)-RELATED"/>
    <property type="match status" value="1"/>
</dbReference>
<dbReference type="PROSITE" id="PS51266">
    <property type="entry name" value="ZF_CHY"/>
    <property type="match status" value="1"/>
</dbReference>
<dbReference type="GO" id="GO:0061630">
    <property type="term" value="F:ubiquitin protein ligase activity"/>
    <property type="evidence" value="ECO:0007669"/>
    <property type="project" value="TreeGrafter"/>
</dbReference>
<evidence type="ECO:0000256" key="3">
    <source>
        <dbReference type="ARBA" id="ARBA00022833"/>
    </source>
</evidence>